<gene>
    <name evidence="3" type="ORF">VTL71DRAFT_4458</name>
</gene>
<keyword evidence="2" id="KW-0812">Transmembrane</keyword>
<keyword evidence="4" id="KW-1185">Reference proteome</keyword>
<feature type="region of interest" description="Disordered" evidence="1">
    <location>
        <begin position="1"/>
        <end position="22"/>
    </location>
</feature>
<keyword evidence="2" id="KW-1133">Transmembrane helix</keyword>
<keyword evidence="2" id="KW-0472">Membrane</keyword>
<feature type="compositionally biased region" description="Basic and acidic residues" evidence="1">
    <location>
        <begin position="9"/>
        <end position="22"/>
    </location>
</feature>
<reference evidence="3 4" key="1">
    <citation type="journal article" date="2024" name="Commun. Biol.">
        <title>Comparative genomic analysis of thermophilic fungi reveals convergent evolutionary adaptations and gene losses.</title>
        <authorList>
            <person name="Steindorff A.S."/>
            <person name="Aguilar-Pontes M.V."/>
            <person name="Robinson A.J."/>
            <person name="Andreopoulos B."/>
            <person name="LaButti K."/>
            <person name="Kuo A."/>
            <person name="Mondo S."/>
            <person name="Riley R."/>
            <person name="Otillar R."/>
            <person name="Haridas S."/>
            <person name="Lipzen A."/>
            <person name="Grimwood J."/>
            <person name="Schmutz J."/>
            <person name="Clum A."/>
            <person name="Reid I.D."/>
            <person name="Moisan M.C."/>
            <person name="Butler G."/>
            <person name="Nguyen T.T.M."/>
            <person name="Dewar K."/>
            <person name="Conant G."/>
            <person name="Drula E."/>
            <person name="Henrissat B."/>
            <person name="Hansel C."/>
            <person name="Singer S."/>
            <person name="Hutchinson M.I."/>
            <person name="de Vries R.P."/>
            <person name="Natvig D.O."/>
            <person name="Powell A.J."/>
            <person name="Tsang A."/>
            <person name="Grigoriev I.V."/>
        </authorList>
    </citation>
    <scope>NUCLEOTIDE SEQUENCE [LARGE SCALE GENOMIC DNA]</scope>
    <source>
        <strain evidence="3 4">CBS 494.80</strain>
    </source>
</reference>
<evidence type="ECO:0000313" key="4">
    <source>
        <dbReference type="Proteomes" id="UP001595075"/>
    </source>
</evidence>
<organism evidence="3 4">
    <name type="scientific">Oculimacula yallundae</name>
    <dbReference type="NCBI Taxonomy" id="86028"/>
    <lineage>
        <taxon>Eukaryota</taxon>
        <taxon>Fungi</taxon>
        <taxon>Dikarya</taxon>
        <taxon>Ascomycota</taxon>
        <taxon>Pezizomycotina</taxon>
        <taxon>Leotiomycetes</taxon>
        <taxon>Helotiales</taxon>
        <taxon>Ploettnerulaceae</taxon>
        <taxon>Oculimacula</taxon>
    </lineage>
</organism>
<proteinExistence type="predicted"/>
<comment type="caution">
    <text evidence="3">The sequence shown here is derived from an EMBL/GenBank/DDBJ whole genome shotgun (WGS) entry which is preliminary data.</text>
</comment>
<accession>A0ABR4C3Q5</accession>
<protein>
    <submittedName>
        <fullName evidence="3">Uncharacterized protein</fullName>
    </submittedName>
</protein>
<feature type="transmembrane region" description="Helical" evidence="2">
    <location>
        <begin position="66"/>
        <end position="91"/>
    </location>
</feature>
<name>A0ABR4C3Q5_9HELO</name>
<evidence type="ECO:0000256" key="2">
    <source>
        <dbReference type="SAM" id="Phobius"/>
    </source>
</evidence>
<evidence type="ECO:0000256" key="1">
    <source>
        <dbReference type="SAM" id="MobiDB-lite"/>
    </source>
</evidence>
<sequence>MNNQTSAVEPKREPKKSEFEAEPKKMKFQLEKEALPSPWIPHLFEKQAGVVFRIVMAAFKTLLCQALFYTIYYAFLLLITFILVAFVSLAAKRAACATPFLKQKTPFCTVTTTTSSNFEFGKLGNLQIMLEEIQEASSRGLTTPLQMKRGENAIREVAVNVELSNLPSKNEIGKQLREYQQRARIAGDDLRTLNSHLDRTMDSIILTNEWTAHTLVAIACEVETDGSKGTTAEFLSKGVAFFDGRKPSTEEAVKLHYIRHLSQVKDDIDILIVETGLSVINLRELESLLFSVEIIGKQDKMEISKAKVKASKKLAAIFELNWEEMEGLEEQGTVVLELLQQKDVALARVVGMLEHLKAVSAGLGDLRERVYLPGRPQEKEVPLLIQIETIHRGLERLQLGRDRTRQRKHQYLEEIRDQIS</sequence>
<dbReference type="Proteomes" id="UP001595075">
    <property type="component" value="Unassembled WGS sequence"/>
</dbReference>
<evidence type="ECO:0000313" key="3">
    <source>
        <dbReference type="EMBL" id="KAL2063964.1"/>
    </source>
</evidence>
<dbReference type="EMBL" id="JAZHXI010000014">
    <property type="protein sequence ID" value="KAL2063964.1"/>
    <property type="molecule type" value="Genomic_DNA"/>
</dbReference>